<comment type="caution">
    <text evidence="2">The sequence shown here is derived from an EMBL/GenBank/DDBJ whole genome shotgun (WGS) entry which is preliminary data.</text>
</comment>
<accession>A0A1V6LTT0</accession>
<evidence type="ECO:0000259" key="1">
    <source>
        <dbReference type="PROSITE" id="PS51781"/>
    </source>
</evidence>
<dbReference type="Pfam" id="PF08239">
    <property type="entry name" value="SH3_3"/>
    <property type="match status" value="1"/>
</dbReference>
<dbReference type="InterPro" id="IPR003646">
    <property type="entry name" value="SH3-like_bac-type"/>
</dbReference>
<organism evidence="2 3">
    <name type="scientific">Croceivirga radicis</name>
    <dbReference type="NCBI Taxonomy" id="1929488"/>
    <lineage>
        <taxon>Bacteria</taxon>
        <taxon>Pseudomonadati</taxon>
        <taxon>Bacteroidota</taxon>
        <taxon>Flavobacteriia</taxon>
        <taxon>Flavobacteriales</taxon>
        <taxon>Flavobacteriaceae</taxon>
        <taxon>Croceivirga</taxon>
    </lineage>
</organism>
<proteinExistence type="predicted"/>
<dbReference type="Proteomes" id="UP000191680">
    <property type="component" value="Unassembled WGS sequence"/>
</dbReference>
<dbReference type="PANTHER" id="PTHR21666">
    <property type="entry name" value="PEPTIDASE-RELATED"/>
    <property type="match status" value="1"/>
</dbReference>
<dbReference type="PANTHER" id="PTHR21666:SF268">
    <property type="entry name" value="PEPTIDASE M23 DOMAIN-CONTAINING PROTEIN"/>
    <property type="match status" value="1"/>
</dbReference>
<dbReference type="SUPFAM" id="SSF51261">
    <property type="entry name" value="Duplicated hybrid motif"/>
    <property type="match status" value="1"/>
</dbReference>
<dbReference type="AlphaFoldDB" id="A0A1V6LTT0"/>
<dbReference type="InterPro" id="IPR016047">
    <property type="entry name" value="M23ase_b-sheet_dom"/>
</dbReference>
<reference evidence="2 3" key="1">
    <citation type="submission" date="2016-12" db="EMBL/GenBank/DDBJ databases">
        <authorList>
            <person name="Song W.-J."/>
            <person name="Kurnit D.M."/>
        </authorList>
    </citation>
    <scope>NUCLEOTIDE SEQUENCE [LARGE SCALE GENOMIC DNA]</scope>
    <source>
        <strain evidence="2 3">HSG9</strain>
    </source>
</reference>
<dbReference type="SMART" id="SM00287">
    <property type="entry name" value="SH3b"/>
    <property type="match status" value="1"/>
</dbReference>
<name>A0A1V6LTT0_9FLAO</name>
<keyword evidence="3" id="KW-1185">Reference proteome</keyword>
<dbReference type="PROSITE" id="PS51781">
    <property type="entry name" value="SH3B"/>
    <property type="match status" value="1"/>
</dbReference>
<dbReference type="Pfam" id="PF01551">
    <property type="entry name" value="Peptidase_M23"/>
    <property type="match status" value="1"/>
</dbReference>
<gene>
    <name evidence="2" type="ORF">BUL40_06815</name>
</gene>
<dbReference type="EMBL" id="MTBC01000003">
    <property type="protein sequence ID" value="OQD43582.1"/>
    <property type="molecule type" value="Genomic_DNA"/>
</dbReference>
<dbReference type="Gene3D" id="2.30.30.40">
    <property type="entry name" value="SH3 Domains"/>
    <property type="match status" value="1"/>
</dbReference>
<dbReference type="Gene3D" id="2.60.120.380">
    <property type="match status" value="1"/>
</dbReference>
<evidence type="ECO:0000313" key="2">
    <source>
        <dbReference type="EMBL" id="OQD43582.1"/>
    </source>
</evidence>
<dbReference type="CDD" id="cd12797">
    <property type="entry name" value="M23_peptidase"/>
    <property type="match status" value="1"/>
</dbReference>
<protein>
    <recommendedName>
        <fullName evidence="1">SH3b domain-containing protein</fullName>
    </recommendedName>
</protein>
<dbReference type="Gene3D" id="2.70.70.10">
    <property type="entry name" value="Glucose Permease (Domain IIA)"/>
    <property type="match status" value="1"/>
</dbReference>
<dbReference type="PROSITE" id="PS51257">
    <property type="entry name" value="PROKAR_LIPOPROTEIN"/>
    <property type="match status" value="1"/>
</dbReference>
<dbReference type="GO" id="GO:0004222">
    <property type="term" value="F:metalloendopeptidase activity"/>
    <property type="evidence" value="ECO:0007669"/>
    <property type="project" value="TreeGrafter"/>
</dbReference>
<feature type="domain" description="SH3b" evidence="1">
    <location>
        <begin position="322"/>
        <end position="382"/>
    </location>
</feature>
<dbReference type="InterPro" id="IPR050570">
    <property type="entry name" value="Cell_wall_metabolism_enzyme"/>
</dbReference>
<dbReference type="InterPro" id="IPR011055">
    <property type="entry name" value="Dup_hybrid_motif"/>
</dbReference>
<sequence length="382" mass="42410">MHLKNFTGKGPYHRRYVRYCLILALYLALCSCKQMTSLSDAITQPSAREVYERNYSLEDKAYAAWQKAFANAFNDSVMINLPYKQVGKFSSVEPTVLSFSLALKEGERLVVSLQTDSITSSFLSLYKYDESKKMDLLLENKPNASSLSYIIKESGKYKLLLQPQLFANTEYTLLIRRRPTYYFPVSGKDNSAVQSFWGAPRAGGTRQHEGIDIFAARGTPVVAATDGRVVSTRNQGLGGKQVWLADGLFGNRLYYAHLDSIIASAGQKVTVGDTLGLVGNTGNAKTTAPHLHFGIYKSKAVDPYPFIKKIEPLPSFELNNPTTDGIVKGAKANVRQGNSVKSTKLKTLKQQDTVQILGYTKNWVHVRDQSGTAGYVFKNLLQ</sequence>
<evidence type="ECO:0000313" key="3">
    <source>
        <dbReference type="Proteomes" id="UP000191680"/>
    </source>
</evidence>